<evidence type="ECO:0000259" key="2">
    <source>
        <dbReference type="Pfam" id="PF22936"/>
    </source>
</evidence>
<gene>
    <name evidence="3" type="ORF">Tci_901626</name>
</gene>
<dbReference type="InterPro" id="IPR054722">
    <property type="entry name" value="PolX-like_BBD"/>
</dbReference>
<reference evidence="3" key="1">
    <citation type="journal article" date="2019" name="Sci. Rep.">
        <title>Draft genome of Tanacetum cinerariifolium, the natural source of mosquito coil.</title>
        <authorList>
            <person name="Yamashiro T."/>
            <person name="Shiraishi A."/>
            <person name="Satake H."/>
            <person name="Nakayama K."/>
        </authorList>
    </citation>
    <scope>NUCLEOTIDE SEQUENCE</scope>
</reference>
<feature type="non-terminal residue" evidence="3">
    <location>
        <position position="120"/>
    </location>
</feature>
<dbReference type="EMBL" id="BKCJ011396868">
    <property type="protein sequence ID" value="GFD29657.1"/>
    <property type="molecule type" value="Genomic_DNA"/>
</dbReference>
<feature type="region of interest" description="Disordered" evidence="1">
    <location>
        <begin position="85"/>
        <end position="120"/>
    </location>
</feature>
<name>A0A699V3L9_TANCI</name>
<evidence type="ECO:0000313" key="3">
    <source>
        <dbReference type="EMBL" id="GFD29657.1"/>
    </source>
</evidence>
<dbReference type="AlphaFoldDB" id="A0A699V3L9"/>
<organism evidence="3">
    <name type="scientific">Tanacetum cinerariifolium</name>
    <name type="common">Dalmatian daisy</name>
    <name type="synonym">Chrysanthemum cinerariifolium</name>
    <dbReference type="NCBI Taxonomy" id="118510"/>
    <lineage>
        <taxon>Eukaryota</taxon>
        <taxon>Viridiplantae</taxon>
        <taxon>Streptophyta</taxon>
        <taxon>Embryophyta</taxon>
        <taxon>Tracheophyta</taxon>
        <taxon>Spermatophyta</taxon>
        <taxon>Magnoliopsida</taxon>
        <taxon>eudicotyledons</taxon>
        <taxon>Gunneridae</taxon>
        <taxon>Pentapetalae</taxon>
        <taxon>asterids</taxon>
        <taxon>campanulids</taxon>
        <taxon>Asterales</taxon>
        <taxon>Asteraceae</taxon>
        <taxon>Asteroideae</taxon>
        <taxon>Anthemideae</taxon>
        <taxon>Anthemidinae</taxon>
        <taxon>Tanacetum</taxon>
    </lineage>
</organism>
<comment type="caution">
    <text evidence="3">The sequence shown here is derived from an EMBL/GenBank/DDBJ whole genome shotgun (WGS) entry which is preliminary data.</text>
</comment>
<feature type="non-terminal residue" evidence="3">
    <location>
        <position position="1"/>
    </location>
</feature>
<sequence>VIDSGCSRHMTGNISYLSYFKELNEGYVAFGGNPKGGKITSKGKIKKVLPQSNSVLNTVSRPISAALPHLLMTWPKHAYHVVTKSHSPIRRHLPLSPSSKNSTSPPRVTAAKSLVVSAAQ</sequence>
<evidence type="ECO:0000256" key="1">
    <source>
        <dbReference type="SAM" id="MobiDB-lite"/>
    </source>
</evidence>
<feature type="compositionally biased region" description="Polar residues" evidence="1">
    <location>
        <begin position="96"/>
        <end position="106"/>
    </location>
</feature>
<dbReference type="Pfam" id="PF22936">
    <property type="entry name" value="Pol_BBD"/>
    <property type="match status" value="1"/>
</dbReference>
<proteinExistence type="predicted"/>
<accession>A0A699V3L9</accession>
<feature type="domain" description="Retrovirus-related Pol polyprotein from transposon TNT 1-94-like beta-barrel" evidence="2">
    <location>
        <begin position="1"/>
        <end position="49"/>
    </location>
</feature>
<protein>
    <submittedName>
        <fullName evidence="3">Putative ribonuclease H-like domain-containing protein</fullName>
    </submittedName>
</protein>